<dbReference type="PIRSF" id="PIRSF038992">
    <property type="entry name" value="Aldolase_Ia"/>
    <property type="match status" value="1"/>
</dbReference>
<dbReference type="Gene3D" id="3.20.20.70">
    <property type="entry name" value="Aldolase class I"/>
    <property type="match status" value="1"/>
</dbReference>
<dbReference type="GO" id="GO:0004332">
    <property type="term" value="F:fructose-bisphosphate aldolase activity"/>
    <property type="evidence" value="ECO:0007669"/>
    <property type="project" value="InterPro"/>
</dbReference>
<comment type="caution">
    <text evidence="1">The sequence shown here is derived from an EMBL/GenBank/DDBJ whole genome shotgun (WGS) entry which is preliminary data.</text>
</comment>
<dbReference type="SUPFAM" id="SSF51569">
    <property type="entry name" value="Aldolase"/>
    <property type="match status" value="1"/>
</dbReference>
<dbReference type="EMBL" id="BJXN01000007">
    <property type="protein sequence ID" value="GEM89746.1"/>
    <property type="molecule type" value="Genomic_DNA"/>
</dbReference>
<dbReference type="Pfam" id="PF01791">
    <property type="entry name" value="DeoC"/>
    <property type="match status" value="1"/>
</dbReference>
<proteinExistence type="predicted"/>
<evidence type="ECO:0000313" key="2">
    <source>
        <dbReference type="Proteomes" id="UP000321827"/>
    </source>
</evidence>
<dbReference type="Proteomes" id="UP000321827">
    <property type="component" value="Unassembled WGS sequence"/>
</dbReference>
<accession>A0A511RLS1</accession>
<name>A0A511RLS1_9DEIN</name>
<dbReference type="PANTHER" id="PTHR47916:SF1">
    <property type="entry name" value="3-HYDROXY-5-PHOSPHONOOXYPENTANE-2,4-DIONE THIOLASE"/>
    <property type="match status" value="1"/>
</dbReference>
<dbReference type="OrthoDB" id="5915071at2"/>
<dbReference type="InterPro" id="IPR041720">
    <property type="entry name" value="FbaB-like"/>
</dbReference>
<dbReference type="InterPro" id="IPR050456">
    <property type="entry name" value="DeoC/FbaB_aldolase"/>
</dbReference>
<dbReference type="RefSeq" id="WP_147146843.1">
    <property type="nucleotide sequence ID" value="NZ_BJXN01000007.1"/>
</dbReference>
<reference evidence="1 2" key="1">
    <citation type="submission" date="2019-07" db="EMBL/GenBank/DDBJ databases">
        <title>Whole genome shotgun sequence of Oceanithermus desulfurans NBRC 100063.</title>
        <authorList>
            <person name="Hosoyama A."/>
            <person name="Uohara A."/>
            <person name="Ohji S."/>
            <person name="Ichikawa N."/>
        </authorList>
    </citation>
    <scope>NUCLEOTIDE SEQUENCE [LARGE SCALE GENOMIC DNA]</scope>
    <source>
        <strain evidence="1 2">NBRC 100063</strain>
    </source>
</reference>
<dbReference type="AlphaFoldDB" id="A0A511RLS1"/>
<evidence type="ECO:0000313" key="1">
    <source>
        <dbReference type="EMBL" id="GEM89746.1"/>
    </source>
</evidence>
<dbReference type="PANTHER" id="PTHR47916">
    <property type="entry name" value="FRUCTOSE-BISPHOSPHATE ALDOLASE CLASS 1"/>
    <property type="match status" value="1"/>
</dbReference>
<sequence length="267" mass="29367">MQELNMDWGMKNRYHSVFNEKSGRTIFFAVDHGYFMGPTTGLEDMHKAIHPAIDYADALMLTRGALRNAVDPKLKKPISLRVSSGTSILNEDLLHEGISVGIEEAVRMNAAFVAFSVMVGTPASERDTILEFSKMVDAAERYGIPTLGVVAVGRGLDRDARYLSLATRMVGELGARLVKTYYCENFERVIETSLIPVVIAGGKKIPEKDALQMARDALDAGAIGVDMGRNVFQADDPVAMMRALAKLVHEDGSVEDAYAYYQELKGR</sequence>
<protein>
    <submittedName>
        <fullName evidence="1">Aldolase</fullName>
    </submittedName>
</protein>
<dbReference type="NCBIfam" id="NF006081">
    <property type="entry name" value="PRK08227.1"/>
    <property type="match status" value="1"/>
</dbReference>
<dbReference type="InterPro" id="IPR002915">
    <property type="entry name" value="DeoC/FbaB/LacD_aldolase"/>
</dbReference>
<organism evidence="1 2">
    <name type="scientific">Oceanithermus desulfurans NBRC 100063</name>
    <dbReference type="NCBI Taxonomy" id="1227550"/>
    <lineage>
        <taxon>Bacteria</taxon>
        <taxon>Thermotogati</taxon>
        <taxon>Deinococcota</taxon>
        <taxon>Deinococci</taxon>
        <taxon>Thermales</taxon>
        <taxon>Thermaceae</taxon>
        <taxon>Oceanithermus</taxon>
    </lineage>
</organism>
<gene>
    <name evidence="1" type="ORF">ODE01S_11800</name>
</gene>
<dbReference type="SMART" id="SM01133">
    <property type="entry name" value="DeoC"/>
    <property type="match status" value="1"/>
</dbReference>
<dbReference type="InterPro" id="IPR013785">
    <property type="entry name" value="Aldolase_TIM"/>
</dbReference>